<dbReference type="AlphaFoldDB" id="A0A371B401"/>
<reference evidence="3" key="1">
    <citation type="submission" date="2018-08" db="EMBL/GenBank/DDBJ databases">
        <authorList>
            <person name="Kim S.-J."/>
            <person name="Jung G.-Y."/>
        </authorList>
    </citation>
    <scope>NUCLEOTIDE SEQUENCE [LARGE SCALE GENOMIC DNA]</scope>
    <source>
        <strain evidence="3">GY_H</strain>
    </source>
</reference>
<feature type="region of interest" description="Disordered" evidence="1">
    <location>
        <begin position="43"/>
        <end position="65"/>
    </location>
</feature>
<evidence type="ECO:0000313" key="3">
    <source>
        <dbReference type="Proteomes" id="UP000263993"/>
    </source>
</evidence>
<proteinExistence type="predicted"/>
<dbReference type="EMBL" id="QRGO01000002">
    <property type="protein sequence ID" value="RDV02173.1"/>
    <property type="molecule type" value="Genomic_DNA"/>
</dbReference>
<evidence type="ECO:0000313" key="2">
    <source>
        <dbReference type="EMBL" id="RDV02173.1"/>
    </source>
</evidence>
<name>A0A371B401_9BRAD</name>
<dbReference type="RefSeq" id="WP_115518296.1">
    <property type="nucleotide sequence ID" value="NZ_QRGO01000002.1"/>
</dbReference>
<gene>
    <name evidence="2" type="ORF">DXH78_16405</name>
</gene>
<sequence>MGEVIRFPEDAGQGRNFGRGRYIDASSEPATVIILPVIRIERAPDGLEPDQGNSSGRRRRRRLAR</sequence>
<protein>
    <submittedName>
        <fullName evidence="2">Uncharacterized protein</fullName>
    </submittedName>
</protein>
<comment type="caution">
    <text evidence="2">The sequence shown here is derived from an EMBL/GenBank/DDBJ whole genome shotgun (WGS) entry which is preliminary data.</text>
</comment>
<dbReference type="OrthoDB" id="8140862at2"/>
<evidence type="ECO:0000256" key="1">
    <source>
        <dbReference type="SAM" id="MobiDB-lite"/>
    </source>
</evidence>
<organism evidence="2 3">
    <name type="scientific">Undibacter mobilis</name>
    <dbReference type="NCBI Taxonomy" id="2292256"/>
    <lineage>
        <taxon>Bacteria</taxon>
        <taxon>Pseudomonadati</taxon>
        <taxon>Pseudomonadota</taxon>
        <taxon>Alphaproteobacteria</taxon>
        <taxon>Hyphomicrobiales</taxon>
        <taxon>Nitrobacteraceae</taxon>
        <taxon>Undibacter</taxon>
    </lineage>
</organism>
<keyword evidence="3" id="KW-1185">Reference proteome</keyword>
<accession>A0A371B401</accession>
<dbReference type="Proteomes" id="UP000263993">
    <property type="component" value="Unassembled WGS sequence"/>
</dbReference>
<feature type="compositionally biased region" description="Basic residues" evidence="1">
    <location>
        <begin position="56"/>
        <end position="65"/>
    </location>
</feature>